<dbReference type="EMBL" id="FPHL01000059">
    <property type="protein sequence ID" value="SFV69584.1"/>
    <property type="molecule type" value="Genomic_DNA"/>
</dbReference>
<reference evidence="1" key="1">
    <citation type="submission" date="2016-10" db="EMBL/GenBank/DDBJ databases">
        <authorList>
            <person name="de Groot N.N."/>
        </authorList>
    </citation>
    <scope>NUCLEOTIDE SEQUENCE</scope>
</reference>
<proteinExistence type="predicted"/>
<name>A0A1W1CUU5_9ZZZZ</name>
<evidence type="ECO:0000313" key="1">
    <source>
        <dbReference type="EMBL" id="SFV69584.1"/>
    </source>
</evidence>
<protein>
    <recommendedName>
        <fullName evidence="2">Lipoprotein</fullName>
    </recommendedName>
</protein>
<organism evidence="1">
    <name type="scientific">hydrothermal vent metagenome</name>
    <dbReference type="NCBI Taxonomy" id="652676"/>
    <lineage>
        <taxon>unclassified sequences</taxon>
        <taxon>metagenomes</taxon>
        <taxon>ecological metagenomes</taxon>
    </lineage>
</organism>
<accession>A0A1W1CUU5</accession>
<gene>
    <name evidence="1" type="ORF">MNB_SV-10-1099</name>
</gene>
<dbReference type="PROSITE" id="PS51257">
    <property type="entry name" value="PROKAR_LIPOPROTEIN"/>
    <property type="match status" value="1"/>
</dbReference>
<evidence type="ECO:0008006" key="2">
    <source>
        <dbReference type="Google" id="ProtNLM"/>
    </source>
</evidence>
<sequence>MRIDLAAVSCLAILLFSGCTSKNEKALMHVYNTEKMYNKKLLHTEKAQLYDGNETKVLLTATYLFSQTDIKKEDDKRDEVFIVGLYMEDETAQNLLSEDFNLTLNGTMPKSVKILKNSDRRLKDIPLVTEWGEYFEVVFPHTPKSRLDLVFDSRIYGKSVLHFAKKAKYVFTKEVF</sequence>
<dbReference type="AlphaFoldDB" id="A0A1W1CUU5"/>